<protein>
    <submittedName>
        <fullName evidence="3">RAMP superfamily CRISPR-associated protein</fullName>
    </submittedName>
</protein>
<proteinExistence type="predicted"/>
<evidence type="ECO:0000313" key="4">
    <source>
        <dbReference type="Proteomes" id="UP001159370"/>
    </source>
</evidence>
<dbReference type="InterPro" id="IPR010172">
    <property type="entry name" value="CRISPR-assoc_prot_TM1791"/>
</dbReference>
<feature type="domain" description="CRISPR type III-associated protein" evidence="2">
    <location>
        <begin position="113"/>
        <end position="271"/>
    </location>
</feature>
<reference evidence="3 4" key="1">
    <citation type="journal article" date="2023" name="J. Phycol.">
        <title>Chrysosporum ovalisporum is synonymous with the true-branching cyanobacterium Umezakia natans (Nostocales/Aphanizomenonaceae).</title>
        <authorList>
            <person name="McGregor G.B."/>
            <person name="Sendall B.C."/>
            <person name="Niiyama Y."/>
            <person name="Tuji A."/>
            <person name="Willis A."/>
        </authorList>
    </citation>
    <scope>NUCLEOTIDE SEQUENCE [LARGE SCALE GENOMIC DNA]</scope>
    <source>
        <strain evidence="3 4">FSS-62</strain>
    </source>
</reference>
<evidence type="ECO:0000313" key="3">
    <source>
        <dbReference type="EMBL" id="MDH6064720.1"/>
    </source>
</evidence>
<dbReference type="Pfam" id="PF03787">
    <property type="entry name" value="RAMPs"/>
    <property type="match status" value="1"/>
</dbReference>
<comment type="caution">
    <text evidence="3">The sequence shown here is derived from an EMBL/GenBank/DDBJ whole genome shotgun (WGS) entry which is preliminary data.</text>
</comment>
<dbReference type="InterPro" id="IPR005537">
    <property type="entry name" value="RAMP_III_fam"/>
</dbReference>
<dbReference type="Proteomes" id="UP001159370">
    <property type="component" value="Unassembled WGS sequence"/>
</dbReference>
<accession>A0AA43H055</accession>
<dbReference type="AlphaFoldDB" id="A0AA43H055"/>
<keyword evidence="1" id="KW-0051">Antiviral defense</keyword>
<organism evidence="3 4">
    <name type="scientific">Umezakia ovalisporum FSS-62</name>
    <dbReference type="NCBI Taxonomy" id="2971776"/>
    <lineage>
        <taxon>Bacteria</taxon>
        <taxon>Bacillati</taxon>
        <taxon>Cyanobacteriota</taxon>
        <taxon>Cyanophyceae</taxon>
        <taxon>Nostocales</taxon>
        <taxon>Nodulariaceae</taxon>
        <taxon>Umezakia</taxon>
    </lineage>
</organism>
<dbReference type="EMBL" id="JANQDL010000091">
    <property type="protein sequence ID" value="MDH6064720.1"/>
    <property type="molecule type" value="Genomic_DNA"/>
</dbReference>
<evidence type="ECO:0000256" key="1">
    <source>
        <dbReference type="ARBA" id="ARBA00023118"/>
    </source>
</evidence>
<dbReference type="GO" id="GO:0051607">
    <property type="term" value="P:defense response to virus"/>
    <property type="evidence" value="ECO:0007669"/>
    <property type="project" value="UniProtKB-KW"/>
</dbReference>
<evidence type="ECO:0000259" key="2">
    <source>
        <dbReference type="Pfam" id="PF03787"/>
    </source>
</evidence>
<dbReference type="RefSeq" id="WP_280688084.1">
    <property type="nucleotide sequence ID" value="NZ_JANQDL010000091.1"/>
</dbReference>
<gene>
    <name evidence="3" type="ORF">NWP23_13335</name>
</gene>
<dbReference type="PANTHER" id="PTHR39965:SF1">
    <property type="entry name" value="CRISPR SYSTEM CMR SUBUNIT CMR6"/>
    <property type="match status" value="1"/>
</dbReference>
<dbReference type="PANTHER" id="PTHR39965">
    <property type="entry name" value="CRISPR SYSTEM CMR SUBUNIT CMR6"/>
    <property type="match status" value="1"/>
</dbReference>
<sequence length="619" mass="70615">MTDAGARQPIPTNPWLNHPLHRNLNFVKEASFVEYLRWMRILREKPNDTSKRGKKLATQIDLVNNGEVIQLLDELQKTSNYDSRLRTLTDRTRRLATVSFEATVSWRVRVGGMRGPASILLPAFDALGMPYIPSSTLKGVAREMARCHRDVTDDEIREIFGDIQPTTSMGKVIFLDAYPLPFPETDKDSPDEIPGLVPDVANSIWTWDGDNPHYKTNPNVFLSLRKVTFVVGLRVHDKQNLEILNLVQKWLIKALNQGVGSRVNSGYGVLEVQTKVEQEKPKKRILSVKFELQGQLVRGRQEFKRWAKNSEGTGWKPPGEAKSEVRPPAFRSMLRYWFRTLALGVLEASTVKQWELKIFGGIDPTAKLGMFQLEIYDGKIIRNNAQDKEKEFGLATGSLILYQSAVVRDMQPEEQTALKNLLESLTWLTFHLGGVGQGARRPCYSRKKRCNSRPPFWRGSTVKLMSESPENEYWNCPEQLDDFQSLFRGRLDSFYRNLSTLTQLCFDHTQSRTATRSGDWAEAVDSNCRIICVQGDFSNDKPPALALLHQQANPGNGYDSELCGSIQVRSPIWIARVGHCFDVITIFGVDNPRRQAYFNLLIQQKHPIKEHREIWQGRS</sequence>
<name>A0AA43H055_9CYAN</name>